<accession>A0A859A892</accession>
<dbReference type="OrthoDB" id="9152972at2"/>
<dbReference type="EMBL" id="LRRD01000109">
    <property type="protein sequence ID" value="KXW57147.1"/>
    <property type="molecule type" value="Genomic_DNA"/>
</dbReference>
<evidence type="ECO:0000313" key="1">
    <source>
        <dbReference type="EMBL" id="KXW57147.1"/>
    </source>
</evidence>
<protein>
    <recommendedName>
        <fullName evidence="4">PIN domain-containing protein</fullName>
    </recommendedName>
</protein>
<proteinExistence type="predicted"/>
<dbReference type="PATRIC" id="fig|1789004.3.peg.2457"/>
<reference evidence="2" key="2">
    <citation type="submission" date="2021-02" db="EMBL/GenBank/DDBJ databases">
        <title>Comparative genomics of Ferrovum myxofaciens strains, predominant extremophile bacteria forming large biofilm stalactites in acid mine ecosystems.</title>
        <authorList>
            <person name="Burkartova K."/>
            <person name="Ridl J."/>
            <person name="Pajer P."/>
            <person name="Falteisek L."/>
        </authorList>
    </citation>
    <scope>NUCLEOTIDE SEQUENCE</scope>
    <source>
        <strain evidence="2">MI1III</strain>
    </source>
</reference>
<evidence type="ECO:0000313" key="2">
    <source>
        <dbReference type="EMBL" id="QWY78598.1"/>
    </source>
</evidence>
<sequence length="169" mass="18524">MSAPAVTTVVITDTNVLINFLHIGQLTLLGELSAYQFQLPTEVLQELTDPEQRASVDNAIAAGQLDLLIIDELDALALFGDLRDLMGRGEAACLALAATVGCHLASDEKKRFRRKAIELIGEARILGTEDLLVQAIRYGHITVAQADRYKLVLAKNRYTMPFASFAERL</sequence>
<dbReference type="Proteomes" id="UP000683551">
    <property type="component" value="Chromosome"/>
</dbReference>
<evidence type="ECO:0000313" key="3">
    <source>
        <dbReference type="Proteomes" id="UP000075653"/>
    </source>
</evidence>
<organism evidence="1 3">
    <name type="scientific">Ferrovum myxofaciens</name>
    <dbReference type="NCBI Taxonomy" id="416213"/>
    <lineage>
        <taxon>Bacteria</taxon>
        <taxon>Pseudomonadati</taxon>
        <taxon>Pseudomonadota</taxon>
        <taxon>Betaproteobacteria</taxon>
        <taxon>Ferrovales</taxon>
        <taxon>Ferrovaceae</taxon>
        <taxon>Ferrovum</taxon>
    </lineage>
</organism>
<dbReference type="EMBL" id="CP071137">
    <property type="protein sequence ID" value="QWY78598.1"/>
    <property type="molecule type" value="Genomic_DNA"/>
</dbReference>
<reference evidence="1 3" key="1">
    <citation type="submission" date="2016-01" db="EMBL/GenBank/DDBJ databases">
        <title>Genome sequence of the acidophilic iron oxidising Ferrovum strain Z-31.</title>
        <authorList>
            <person name="Poehlein A."/>
            <person name="Ullrich S.R."/>
            <person name="Schloemann M."/>
            <person name="Muehling M."/>
            <person name="Daniel R."/>
        </authorList>
    </citation>
    <scope>NUCLEOTIDE SEQUENCE [LARGE SCALE GENOMIC DNA]</scope>
    <source>
        <strain evidence="1 3">Z-31</strain>
    </source>
</reference>
<dbReference type="Pfam" id="PF11848">
    <property type="entry name" value="DUF3368"/>
    <property type="match status" value="1"/>
</dbReference>
<keyword evidence="3" id="KW-1185">Reference proteome</keyword>
<dbReference type="RefSeq" id="WP_031598370.1">
    <property type="nucleotide sequence ID" value="NZ_CP053675.1"/>
</dbReference>
<dbReference type="AlphaFoldDB" id="A0A859A892"/>
<evidence type="ECO:0008006" key="4">
    <source>
        <dbReference type="Google" id="ProtNLM"/>
    </source>
</evidence>
<dbReference type="Proteomes" id="UP000075653">
    <property type="component" value="Unassembled WGS sequence"/>
</dbReference>
<gene>
    <name evidence="1" type="ORF">FEMY_23310</name>
    <name evidence="2" type="ORF">JZL65_05930</name>
</gene>
<dbReference type="InterPro" id="IPR021799">
    <property type="entry name" value="PIN-like_prokaryotic"/>
</dbReference>
<name>A0A859A892_9PROT</name>
<accession>A0A149VVA0</accession>